<evidence type="ECO:0000256" key="3">
    <source>
        <dbReference type="ARBA" id="ARBA00022490"/>
    </source>
</evidence>
<evidence type="ECO:0000256" key="1">
    <source>
        <dbReference type="ARBA" id="ARBA00004496"/>
    </source>
</evidence>
<keyword evidence="3" id="KW-0963">Cytoplasm</keyword>
<dbReference type="Gene3D" id="3.40.390.10">
    <property type="entry name" value="Collagenase (Catalytic Domain)"/>
    <property type="match status" value="1"/>
</dbReference>
<dbReference type="AlphaFoldDB" id="A0A6B8MXJ9"/>
<gene>
    <name evidence="17" type="primary">dcp</name>
    <name evidence="17" type="ORF">GJ746_13600</name>
</gene>
<dbReference type="InterPro" id="IPR001567">
    <property type="entry name" value="Pept_M3A_M3B_dom"/>
</dbReference>
<dbReference type="InterPro" id="IPR024077">
    <property type="entry name" value="Neurolysin/TOP_dom2"/>
</dbReference>
<comment type="function">
    <text evidence="11">Removes dipeptides from the C-termini of N-blocked tripeptides, tetrapeptides and larger peptides.</text>
</comment>
<dbReference type="EC" id="3.4.15.5" evidence="12"/>
<dbReference type="Proteomes" id="UP000427108">
    <property type="component" value="Chromosome"/>
</dbReference>
<evidence type="ECO:0000313" key="18">
    <source>
        <dbReference type="Proteomes" id="UP000427108"/>
    </source>
</evidence>
<evidence type="ECO:0000256" key="4">
    <source>
        <dbReference type="ARBA" id="ARBA00022645"/>
    </source>
</evidence>
<comment type="catalytic activity">
    <reaction evidence="10">
        <text>Hydrolysis of unblocked, C-terminal dipeptides from oligopeptides, with broad specificity. Does not hydrolyze bonds in which P1' is Pro, or both P1 and P1' are Gly.</text>
        <dbReference type="EC" id="3.4.15.5"/>
    </reaction>
</comment>
<dbReference type="PANTHER" id="PTHR43660">
    <property type="entry name" value="DIPEPTIDYL CARBOXYPEPTIDASE"/>
    <property type="match status" value="1"/>
</dbReference>
<organism evidence="17 18">
    <name type="scientific">Klebsiella oxytoca</name>
    <dbReference type="NCBI Taxonomy" id="571"/>
    <lineage>
        <taxon>Bacteria</taxon>
        <taxon>Pseudomonadati</taxon>
        <taxon>Pseudomonadota</taxon>
        <taxon>Gammaproteobacteria</taxon>
        <taxon>Enterobacterales</taxon>
        <taxon>Enterobacteriaceae</taxon>
        <taxon>Klebsiella/Raoultella group</taxon>
        <taxon>Klebsiella</taxon>
    </lineage>
</organism>
<dbReference type="GO" id="GO:0004222">
    <property type="term" value="F:metalloendopeptidase activity"/>
    <property type="evidence" value="ECO:0007669"/>
    <property type="project" value="InterPro"/>
</dbReference>
<dbReference type="GO" id="GO:0046872">
    <property type="term" value="F:metal ion binding"/>
    <property type="evidence" value="ECO:0007669"/>
    <property type="project" value="UniProtKB-UniRule"/>
</dbReference>
<feature type="domain" description="Peptidase M3A/M3B catalytic" evidence="16">
    <location>
        <begin position="230"/>
        <end position="678"/>
    </location>
</feature>
<dbReference type="Gene3D" id="1.10.1370.40">
    <property type="match status" value="1"/>
</dbReference>
<evidence type="ECO:0000256" key="8">
    <source>
        <dbReference type="ARBA" id="ARBA00022833"/>
    </source>
</evidence>
<dbReference type="PANTHER" id="PTHR43660:SF1">
    <property type="entry name" value="DIPEPTIDYL CARBOXYPEPTIDASE"/>
    <property type="match status" value="1"/>
</dbReference>
<dbReference type="SUPFAM" id="SSF55486">
    <property type="entry name" value="Metalloproteases ('zincins'), catalytic domain"/>
    <property type="match status" value="1"/>
</dbReference>
<evidence type="ECO:0000256" key="5">
    <source>
        <dbReference type="ARBA" id="ARBA00022670"/>
    </source>
</evidence>
<protein>
    <recommendedName>
        <fullName evidence="13">Dipeptidyl carboxypeptidase</fullName>
        <ecNumber evidence="12">3.4.15.5</ecNumber>
    </recommendedName>
    <alternativeName>
        <fullName evidence="14">Peptidyl-dipeptidase Dcp</fullName>
    </alternativeName>
</protein>
<evidence type="ECO:0000313" key="17">
    <source>
        <dbReference type="EMBL" id="QGN38270.1"/>
    </source>
</evidence>
<comment type="similarity">
    <text evidence="2 15">Belongs to the peptidase M3 family.</text>
</comment>
<evidence type="ECO:0000256" key="11">
    <source>
        <dbReference type="ARBA" id="ARBA00054529"/>
    </source>
</evidence>
<evidence type="ECO:0000256" key="6">
    <source>
        <dbReference type="ARBA" id="ARBA00022723"/>
    </source>
</evidence>
<comment type="cofactor">
    <cofactor evidence="15">
        <name>Zn(2+)</name>
        <dbReference type="ChEBI" id="CHEBI:29105"/>
    </cofactor>
    <text evidence="15">Binds 1 zinc ion.</text>
</comment>
<dbReference type="GO" id="GO:0004180">
    <property type="term" value="F:carboxypeptidase activity"/>
    <property type="evidence" value="ECO:0007669"/>
    <property type="project" value="UniProtKB-KW"/>
</dbReference>
<dbReference type="NCBIfam" id="NF007624">
    <property type="entry name" value="PRK10280.1"/>
    <property type="match status" value="1"/>
</dbReference>
<evidence type="ECO:0000256" key="12">
    <source>
        <dbReference type="ARBA" id="ARBA00066668"/>
    </source>
</evidence>
<keyword evidence="5 15" id="KW-0645">Protease</keyword>
<name>A0A6B8MXJ9_KLEOX</name>
<evidence type="ECO:0000256" key="2">
    <source>
        <dbReference type="ARBA" id="ARBA00006040"/>
    </source>
</evidence>
<dbReference type="GO" id="GO:0008241">
    <property type="term" value="F:peptidyl-dipeptidase activity"/>
    <property type="evidence" value="ECO:0007669"/>
    <property type="project" value="UniProtKB-EC"/>
</dbReference>
<keyword evidence="8 15" id="KW-0862">Zinc</keyword>
<evidence type="ECO:0000256" key="7">
    <source>
        <dbReference type="ARBA" id="ARBA00022801"/>
    </source>
</evidence>
<keyword evidence="6 15" id="KW-0479">Metal-binding</keyword>
<evidence type="ECO:0000256" key="13">
    <source>
        <dbReference type="ARBA" id="ARBA00070755"/>
    </source>
</evidence>
<dbReference type="GO" id="GO:0005829">
    <property type="term" value="C:cytosol"/>
    <property type="evidence" value="ECO:0007669"/>
    <property type="project" value="TreeGrafter"/>
</dbReference>
<dbReference type="CDD" id="cd06456">
    <property type="entry name" value="M3A_DCP"/>
    <property type="match status" value="1"/>
</dbReference>
<evidence type="ECO:0000256" key="10">
    <source>
        <dbReference type="ARBA" id="ARBA00052506"/>
    </source>
</evidence>
<evidence type="ECO:0000256" key="9">
    <source>
        <dbReference type="ARBA" id="ARBA00023049"/>
    </source>
</evidence>
<dbReference type="Pfam" id="PF01432">
    <property type="entry name" value="Peptidase_M3"/>
    <property type="match status" value="1"/>
</dbReference>
<keyword evidence="9 15" id="KW-0482">Metalloprotease</keyword>
<evidence type="ECO:0000259" key="16">
    <source>
        <dbReference type="Pfam" id="PF01432"/>
    </source>
</evidence>
<evidence type="ECO:0000256" key="14">
    <source>
        <dbReference type="ARBA" id="ARBA00075608"/>
    </source>
</evidence>
<dbReference type="InterPro" id="IPR034005">
    <property type="entry name" value="M3A_DCP"/>
</dbReference>
<sequence>MSVNNPLLSVSLLPYQAPPFDLIDVNHYRPAFDEGVRRQREEIAAIVNNPQPADFANTLVALEQSGQLLARVTNIFFAMAGADTNPTIQVLDEQFSAELAELANDIWLNDALFQRVKQVWEQRESLALDDESQRLLEVTWQRFTLAGAVLDGEQKTALRTLNTEAASLQSQFQQRLLAAVKSGGLVVDYAHQLAGLSDDEISAAAEAAQEKGLSDRWLLSLLNTTQQSALLALQDRQTRENLFAAGWTRNQKGDANDTRELVLRLAEIRARKAQLLGADDFASWSMADQMAGAPAEAFAFMRRIAPAARTRAEQELADIQQVIDSEGGDFRAQAWDWLYYAEQVRRAKFAIDEAQLKPYFALDRVLRDGVFWTATQLFGIRFVERFDIPVYHPDVRVWEIIDANGEGIALFYGDYFSRDSKSGGAWMGVFVEQSTLRAQHPVIYNVCNYQKPKAGHSALLSWDEVITLFHEFGHTLHGLFASQKYASLSGTNTPRDFVEFPSQIYEHWASEPQVFAHYARHHVTGEAMPEALRDSMFRASKFNKGYDMSELLAAALLDMHWHSVKVDKLPQDVDAFEAAALRAERMDLAAVPPRYRSSYFSHIFGGGYAAGYYAYLWTQMLADDGYQWFVEQGGLTRKNGQRFREAILSRGNSTDLAELYRQWRGHDPKIEPMLENRGLSE</sequence>
<keyword evidence="4 17" id="KW-0121">Carboxypeptidase</keyword>
<keyword evidence="7 15" id="KW-0378">Hydrolase</keyword>
<dbReference type="InterPro" id="IPR045090">
    <property type="entry name" value="Pept_M3A_M3B"/>
</dbReference>
<dbReference type="EMBL" id="CP046115">
    <property type="protein sequence ID" value="QGN38270.1"/>
    <property type="molecule type" value="Genomic_DNA"/>
</dbReference>
<dbReference type="FunFam" id="1.10.1370.40:FF:000001">
    <property type="entry name" value="Dipeptidyl carboxypeptidase II"/>
    <property type="match status" value="1"/>
</dbReference>
<reference evidence="17 18" key="1">
    <citation type="submission" date="2019-11" db="EMBL/GenBank/DDBJ databases">
        <title>Isolation and Application of One Kind of P-Hydroxybenzoic Acid Degrading Bacterium in Mitigating Cropping Obstacle of Cucumber.</title>
        <authorList>
            <person name="Wu F."/>
            <person name="An Y."/>
        </authorList>
    </citation>
    <scope>NUCLEOTIDE SEQUENCE [LARGE SCALE GENOMIC DNA]</scope>
    <source>
        <strain evidence="17 18">P620</strain>
    </source>
</reference>
<dbReference type="GO" id="GO:0006508">
    <property type="term" value="P:proteolysis"/>
    <property type="evidence" value="ECO:0007669"/>
    <property type="project" value="UniProtKB-KW"/>
</dbReference>
<dbReference type="OrthoDB" id="9773538at2"/>
<accession>A0A6B8MXJ9</accession>
<dbReference type="InterPro" id="IPR024079">
    <property type="entry name" value="MetalloPept_cat_dom_sf"/>
</dbReference>
<comment type="subcellular location">
    <subcellularLocation>
        <location evidence="1">Cytoplasm</location>
    </subcellularLocation>
</comment>
<dbReference type="FunFam" id="3.40.390.10:FF:000009">
    <property type="entry name" value="Oligopeptidase A"/>
    <property type="match status" value="1"/>
</dbReference>
<dbReference type="RefSeq" id="WP_154680686.1">
    <property type="nucleotide sequence ID" value="NZ_CP046115.1"/>
</dbReference>
<proteinExistence type="inferred from homology"/>
<evidence type="ECO:0000256" key="15">
    <source>
        <dbReference type="RuleBase" id="RU003435"/>
    </source>
</evidence>
<dbReference type="Gene3D" id="1.10.1370.10">
    <property type="entry name" value="Neurolysin, domain 3"/>
    <property type="match status" value="1"/>
</dbReference>